<keyword evidence="6" id="KW-0210">Decarboxylase</keyword>
<dbReference type="EMBL" id="OB792790">
    <property type="protein sequence ID" value="CAD7424454.1"/>
    <property type="molecule type" value="Genomic_DNA"/>
</dbReference>
<dbReference type="Gene3D" id="1.20.1340.10">
    <property type="entry name" value="dopa decarboxylase, N-terminal domain"/>
    <property type="match status" value="1"/>
</dbReference>
<dbReference type="EC" id="4.1.1.22" evidence="4"/>
<dbReference type="GO" id="GO:0005737">
    <property type="term" value="C:cytoplasm"/>
    <property type="evidence" value="ECO:0007669"/>
    <property type="project" value="TreeGrafter"/>
</dbReference>
<evidence type="ECO:0000256" key="9">
    <source>
        <dbReference type="ARBA" id="ARBA00039946"/>
    </source>
</evidence>
<evidence type="ECO:0000256" key="10">
    <source>
        <dbReference type="RuleBase" id="RU000382"/>
    </source>
</evidence>
<dbReference type="GO" id="GO:0030170">
    <property type="term" value="F:pyridoxal phosphate binding"/>
    <property type="evidence" value="ECO:0007669"/>
    <property type="project" value="InterPro"/>
</dbReference>
<evidence type="ECO:0000313" key="11">
    <source>
        <dbReference type="EMBL" id="CAD7424454.1"/>
    </source>
</evidence>
<dbReference type="AlphaFoldDB" id="A0A7R9HJA7"/>
<keyword evidence="5" id="KW-0127">Catecholamine biosynthesis</keyword>
<dbReference type="Gene3D" id="3.90.1150.10">
    <property type="entry name" value="Aspartate Aminotransferase, domain 1"/>
    <property type="match status" value="1"/>
</dbReference>
<comment type="similarity">
    <text evidence="2 10">Belongs to the group II decarboxylase family.</text>
</comment>
<dbReference type="SUPFAM" id="SSF53383">
    <property type="entry name" value="PLP-dependent transferases"/>
    <property type="match status" value="1"/>
</dbReference>
<dbReference type="InterPro" id="IPR015424">
    <property type="entry name" value="PyrdxlP-dep_Trfase"/>
</dbReference>
<dbReference type="GO" id="GO:0004398">
    <property type="term" value="F:histidine decarboxylase activity"/>
    <property type="evidence" value="ECO:0007669"/>
    <property type="project" value="UniProtKB-EC"/>
</dbReference>
<sequence>MTRVAGTLSYLPPRLAWPGLYPTSHHDSHCRDSSLPPTITHTAGTLSYLPPWLTLPEQSRRPSSYPYPHGLEHNIAVVVTSTNQSQKRFNQPWTALLWGEFDIDPVGGGDKGKTKTCRDNILELRPHWTGTIFSMLFVVAITRTGEHMDKGVSLDLSGTPVTLFLSLHTKSHTWTSMSTESEVRKEMVDYIADYLETIRQRRVYPDVQPGYLRTLVPEHAPQESEPWERIMADMETFIMPGIAHWQSPHMHGYSAINSFPSLLGDMLANAINCLGFSWSTCPAATELEVVVTNWLGKMIGLPAQFLNTGADTKGGGVLQNTSSEATLVSLLSSRTEAIRRQRAISHELDEDEINKRLVAYCSDQAHSSVVKGCQISRIRLHVVESDDNFCLRSQQLDEVIAKDKKEGLIPFYEGIWLHVDAAYAGTAFICPEFRSWLDGIHYVDSFVFLPCKIMMHWQISLSKHFQSLKLWFVIRNYGIDGLQKHIRKNVHLAERFERLVRSDEQFEVPVPRHLGMVVFRLRGHNTLTETFLKTLNSRGHTYCATSRFRGVSAVRYVFVNNNNSYIFF</sequence>
<dbReference type="Gene3D" id="3.40.640.10">
    <property type="entry name" value="Type I PLP-dependent aspartate aminotransferase-like (Major domain)"/>
    <property type="match status" value="2"/>
</dbReference>
<evidence type="ECO:0000256" key="6">
    <source>
        <dbReference type="ARBA" id="ARBA00022793"/>
    </source>
</evidence>
<evidence type="ECO:0000256" key="4">
    <source>
        <dbReference type="ARBA" id="ARBA00012320"/>
    </source>
</evidence>
<dbReference type="InterPro" id="IPR010977">
    <property type="entry name" value="Aromatic_deC"/>
</dbReference>
<protein>
    <recommendedName>
        <fullName evidence="9">Histidine decarboxylase</fullName>
        <ecNumber evidence="4">4.1.1.22</ecNumber>
    </recommendedName>
</protein>
<dbReference type="PANTHER" id="PTHR11999">
    <property type="entry name" value="GROUP II PYRIDOXAL-5-PHOSPHATE DECARBOXYLASE"/>
    <property type="match status" value="1"/>
</dbReference>
<dbReference type="PANTHER" id="PTHR11999:SF68">
    <property type="entry name" value="HISTIDINE DECARBOXYLASE"/>
    <property type="match status" value="1"/>
</dbReference>
<dbReference type="Pfam" id="PF00282">
    <property type="entry name" value="Pyridoxal_deC"/>
    <property type="match status" value="2"/>
</dbReference>
<comment type="cofactor">
    <cofactor evidence="1 10">
        <name>pyridoxal 5'-phosphate</name>
        <dbReference type="ChEBI" id="CHEBI:597326"/>
    </cofactor>
</comment>
<comment type="subunit">
    <text evidence="3">Homodimer.</text>
</comment>
<keyword evidence="8 10" id="KW-0456">Lyase</keyword>
<evidence type="ECO:0000256" key="3">
    <source>
        <dbReference type="ARBA" id="ARBA00011738"/>
    </source>
</evidence>
<dbReference type="InterPro" id="IPR015422">
    <property type="entry name" value="PyrdxlP-dep_Trfase_small"/>
</dbReference>
<accession>A0A7R9HJA7</accession>
<evidence type="ECO:0000256" key="2">
    <source>
        <dbReference type="ARBA" id="ARBA00009533"/>
    </source>
</evidence>
<gene>
    <name evidence="11" type="ORF">TMSB3V08_LOCUS1399</name>
</gene>
<dbReference type="PRINTS" id="PR00800">
    <property type="entry name" value="YHDCRBOXLASE"/>
</dbReference>
<organism evidence="11">
    <name type="scientific">Timema monikensis</name>
    <dbReference type="NCBI Taxonomy" id="170555"/>
    <lineage>
        <taxon>Eukaryota</taxon>
        <taxon>Metazoa</taxon>
        <taxon>Ecdysozoa</taxon>
        <taxon>Arthropoda</taxon>
        <taxon>Hexapoda</taxon>
        <taxon>Insecta</taxon>
        <taxon>Pterygota</taxon>
        <taxon>Neoptera</taxon>
        <taxon>Polyneoptera</taxon>
        <taxon>Phasmatodea</taxon>
        <taxon>Timematodea</taxon>
        <taxon>Timematoidea</taxon>
        <taxon>Timematidae</taxon>
        <taxon>Timema</taxon>
    </lineage>
</organism>
<dbReference type="GO" id="GO:0042423">
    <property type="term" value="P:catecholamine biosynthetic process"/>
    <property type="evidence" value="ECO:0007669"/>
    <property type="project" value="UniProtKB-KW"/>
</dbReference>
<dbReference type="InterPro" id="IPR002129">
    <property type="entry name" value="PyrdxlP-dep_de-COase"/>
</dbReference>
<reference evidence="11" key="1">
    <citation type="submission" date="2020-11" db="EMBL/GenBank/DDBJ databases">
        <authorList>
            <person name="Tran Van P."/>
        </authorList>
    </citation>
    <scope>NUCLEOTIDE SEQUENCE</scope>
</reference>
<keyword evidence="7 10" id="KW-0663">Pyridoxal phosphate</keyword>
<name>A0A7R9HJA7_9NEOP</name>
<dbReference type="GO" id="GO:0001694">
    <property type="term" value="P:histamine biosynthetic process"/>
    <property type="evidence" value="ECO:0007669"/>
    <property type="project" value="TreeGrafter"/>
</dbReference>
<evidence type="ECO:0000256" key="7">
    <source>
        <dbReference type="ARBA" id="ARBA00022898"/>
    </source>
</evidence>
<proteinExistence type="inferred from homology"/>
<dbReference type="InterPro" id="IPR015421">
    <property type="entry name" value="PyrdxlP-dep_Trfase_major"/>
</dbReference>
<evidence type="ECO:0000256" key="8">
    <source>
        <dbReference type="ARBA" id="ARBA00023239"/>
    </source>
</evidence>
<dbReference type="GO" id="GO:0006548">
    <property type="term" value="P:L-histidine catabolic process"/>
    <property type="evidence" value="ECO:0007669"/>
    <property type="project" value="TreeGrafter"/>
</dbReference>
<evidence type="ECO:0000256" key="5">
    <source>
        <dbReference type="ARBA" id="ARBA00022584"/>
    </source>
</evidence>
<evidence type="ECO:0000256" key="1">
    <source>
        <dbReference type="ARBA" id="ARBA00001933"/>
    </source>
</evidence>